<dbReference type="Gene3D" id="3.90.550.50">
    <property type="match status" value="1"/>
</dbReference>
<dbReference type="GO" id="GO:0006493">
    <property type="term" value="P:protein O-linked glycosylation"/>
    <property type="evidence" value="ECO:0007669"/>
    <property type="project" value="TreeGrafter"/>
</dbReference>
<keyword evidence="3" id="KW-0328">Glycosyltransferase</keyword>
<dbReference type="Proteomes" id="UP000664859">
    <property type="component" value="Unassembled WGS sequence"/>
</dbReference>
<evidence type="ECO:0000256" key="4">
    <source>
        <dbReference type="ARBA" id="ARBA00022679"/>
    </source>
</evidence>
<accession>A0A835YTA1</accession>
<comment type="subcellular location">
    <subcellularLocation>
        <location evidence="1">Golgi apparatus membrane</location>
        <topology evidence="1">Single-pass type II membrane protein</topology>
    </subcellularLocation>
</comment>
<proteinExistence type="inferred from homology"/>
<comment type="caution">
    <text evidence="11">The sequence shown here is derived from an EMBL/GenBank/DDBJ whole genome shotgun (WGS) entry which is preliminary data.</text>
</comment>
<evidence type="ECO:0000256" key="5">
    <source>
        <dbReference type="ARBA" id="ARBA00022692"/>
    </source>
</evidence>
<protein>
    <recommendedName>
        <fullName evidence="13">Hexosyltransferase</fullName>
    </recommendedName>
</protein>
<evidence type="ECO:0000256" key="6">
    <source>
        <dbReference type="ARBA" id="ARBA00022968"/>
    </source>
</evidence>
<evidence type="ECO:0000256" key="8">
    <source>
        <dbReference type="ARBA" id="ARBA00023034"/>
    </source>
</evidence>
<dbReference type="PANTHER" id="PTHR11214">
    <property type="entry name" value="BETA-1,3-N-ACETYLGLUCOSAMINYLTRANSFERASE"/>
    <property type="match status" value="1"/>
</dbReference>
<keyword evidence="12" id="KW-1185">Reference proteome</keyword>
<evidence type="ECO:0000256" key="10">
    <source>
        <dbReference type="SAM" id="MobiDB-lite"/>
    </source>
</evidence>
<dbReference type="InterPro" id="IPR002659">
    <property type="entry name" value="Glyco_trans_31"/>
</dbReference>
<evidence type="ECO:0000256" key="7">
    <source>
        <dbReference type="ARBA" id="ARBA00022989"/>
    </source>
</evidence>
<keyword evidence="7" id="KW-1133">Transmembrane helix</keyword>
<gene>
    <name evidence="11" type="ORF">JKP88DRAFT_322373</name>
</gene>
<evidence type="ECO:0000256" key="2">
    <source>
        <dbReference type="ARBA" id="ARBA00008661"/>
    </source>
</evidence>
<dbReference type="OrthoDB" id="202235at2759"/>
<keyword evidence="6" id="KW-0735">Signal-anchor</keyword>
<dbReference type="PANTHER" id="PTHR11214:SF3">
    <property type="entry name" value="BETA-1,3-GALACTOSYLTRANSFERASE 6"/>
    <property type="match status" value="1"/>
</dbReference>
<evidence type="ECO:0008006" key="13">
    <source>
        <dbReference type="Google" id="ProtNLM"/>
    </source>
</evidence>
<feature type="compositionally biased region" description="Basic and acidic residues" evidence="10">
    <location>
        <begin position="1"/>
        <end position="32"/>
    </location>
</feature>
<dbReference type="AlphaFoldDB" id="A0A835YTA1"/>
<evidence type="ECO:0000256" key="1">
    <source>
        <dbReference type="ARBA" id="ARBA00004323"/>
    </source>
</evidence>
<keyword evidence="4" id="KW-0808">Transferase</keyword>
<evidence type="ECO:0000313" key="11">
    <source>
        <dbReference type="EMBL" id="KAG5181186.1"/>
    </source>
</evidence>
<evidence type="ECO:0000313" key="12">
    <source>
        <dbReference type="Proteomes" id="UP000664859"/>
    </source>
</evidence>
<dbReference type="EMBL" id="JAFCMP010000335">
    <property type="protein sequence ID" value="KAG5181186.1"/>
    <property type="molecule type" value="Genomic_DNA"/>
</dbReference>
<dbReference type="Pfam" id="PF01762">
    <property type="entry name" value="Galactosyl_T"/>
    <property type="match status" value="1"/>
</dbReference>
<name>A0A835YTA1_9STRA</name>
<organism evidence="11 12">
    <name type="scientific">Tribonema minus</name>
    <dbReference type="NCBI Taxonomy" id="303371"/>
    <lineage>
        <taxon>Eukaryota</taxon>
        <taxon>Sar</taxon>
        <taxon>Stramenopiles</taxon>
        <taxon>Ochrophyta</taxon>
        <taxon>PX clade</taxon>
        <taxon>Xanthophyceae</taxon>
        <taxon>Tribonematales</taxon>
        <taxon>Tribonemataceae</taxon>
        <taxon>Tribonema</taxon>
    </lineage>
</organism>
<dbReference type="GO" id="GO:0016758">
    <property type="term" value="F:hexosyltransferase activity"/>
    <property type="evidence" value="ECO:0007669"/>
    <property type="project" value="InterPro"/>
</dbReference>
<keyword evidence="8" id="KW-0333">Golgi apparatus</keyword>
<feature type="region of interest" description="Disordered" evidence="10">
    <location>
        <begin position="1"/>
        <end position="53"/>
    </location>
</feature>
<dbReference type="GO" id="GO:0000139">
    <property type="term" value="C:Golgi membrane"/>
    <property type="evidence" value="ECO:0007669"/>
    <property type="project" value="UniProtKB-SubCell"/>
</dbReference>
<evidence type="ECO:0000256" key="9">
    <source>
        <dbReference type="ARBA" id="ARBA00023136"/>
    </source>
</evidence>
<sequence>MQHREPNHDGHDELPRARCSSRDGSLHTRSESTELANKGKRRKESGPRPSLTSARARTAVIRRYLMPWIGWVLASLLLLDRYSGSGMTCYAGFGGTRVTARAGGGGVVVVAPGSAAGGEAVVAADMVVRPADLPHWDMLLVIFTADNEAGAEKRATMREIYGKYNGVVLENAKQGQRSRQFTLHVVFLVASAHTPRCRFAAVIVFPLPSFLVLAPQRPRQFTLHVVFLVASVEAPDDRPRQFTLHVVFLVASVEAPDDGRLLLSQFTLHVVFLVASMLTSHCRFAICHRSLLQRPRQFTLHVVFLVASVEAPDDGRLDGDVFWVRAPPGYNNIAEMTKQMMALHFLFRFLSKINGDTFVCLRRLVTLLAVQHFSFRFLSQSDDDTLVCLRRLVQHFSFRFLLKSDDDTFVCLRRLVTLLAAQTQATQRRLYAGVPTACGVHRNNPNVGRVIMDKTNRWYDPKFVTHTMGGLPCYPVYMQGAFYVLAQPLVEFLNLGRPHWVTFQNEDVTVGSWLLGVDRDIVTIDDITTARLWGCQCSLDTMPQWARKSSVFFHDCKALEKLRRCDERFRAQVGTC</sequence>
<reference evidence="11" key="1">
    <citation type="submission" date="2021-02" db="EMBL/GenBank/DDBJ databases">
        <title>First Annotated Genome of the Yellow-green Alga Tribonema minus.</title>
        <authorList>
            <person name="Mahan K.M."/>
        </authorList>
    </citation>
    <scope>NUCLEOTIDE SEQUENCE</scope>
    <source>
        <strain evidence="11">UTEX B ZZ1240</strain>
    </source>
</reference>
<evidence type="ECO:0000256" key="3">
    <source>
        <dbReference type="ARBA" id="ARBA00022676"/>
    </source>
</evidence>
<comment type="similarity">
    <text evidence="2">Belongs to the glycosyltransferase 31 family.</text>
</comment>
<keyword evidence="9" id="KW-0472">Membrane</keyword>
<keyword evidence="5" id="KW-0812">Transmembrane</keyword>